<sequence>MSFEKGEYTLRGRPDGLPPLPPRQSSSHLSPHREAPPAYSVMDERQAANNPYSSSASWSTHDPRSSSTQSLVPEESDNATREARGDARRTLLLVYIHGFMGNETSFQSFPAHIHNLTTVLLAETHVVHTKLYPRYAARNKIDIVCEKFSSWLAPHESAKTDVILLGHSMGGLLSAEIAMLPPQSHRFERVFRHRILGTLNFDVPFLGMHPGVIGTGLSSIFQSDDKTKQEDDDAGLASSSTASLQSQGSDGSGSQAGRTSNFMQQPSDPYFNP</sequence>
<gene>
    <name evidence="1" type="ORF">LTS18_003426</name>
</gene>
<organism evidence="1 2">
    <name type="scientific">Coniosporium uncinatum</name>
    <dbReference type="NCBI Taxonomy" id="93489"/>
    <lineage>
        <taxon>Eukaryota</taxon>
        <taxon>Fungi</taxon>
        <taxon>Dikarya</taxon>
        <taxon>Ascomycota</taxon>
        <taxon>Pezizomycotina</taxon>
        <taxon>Dothideomycetes</taxon>
        <taxon>Dothideomycetes incertae sedis</taxon>
        <taxon>Coniosporium</taxon>
    </lineage>
</organism>
<accession>A0ACC3DT80</accession>
<proteinExistence type="predicted"/>
<keyword evidence="2" id="KW-1185">Reference proteome</keyword>
<comment type="caution">
    <text evidence="1">The sequence shown here is derived from an EMBL/GenBank/DDBJ whole genome shotgun (WGS) entry which is preliminary data.</text>
</comment>
<dbReference type="Proteomes" id="UP001186974">
    <property type="component" value="Unassembled WGS sequence"/>
</dbReference>
<evidence type="ECO:0000313" key="1">
    <source>
        <dbReference type="EMBL" id="KAK3079989.1"/>
    </source>
</evidence>
<feature type="non-terminal residue" evidence="1">
    <location>
        <position position="273"/>
    </location>
</feature>
<evidence type="ECO:0000313" key="2">
    <source>
        <dbReference type="Proteomes" id="UP001186974"/>
    </source>
</evidence>
<name>A0ACC3DT80_9PEZI</name>
<dbReference type="EMBL" id="JAWDJW010000807">
    <property type="protein sequence ID" value="KAK3079989.1"/>
    <property type="molecule type" value="Genomic_DNA"/>
</dbReference>
<reference evidence="1" key="1">
    <citation type="submission" date="2024-09" db="EMBL/GenBank/DDBJ databases">
        <title>Black Yeasts Isolated from many extreme environments.</title>
        <authorList>
            <person name="Coleine C."/>
            <person name="Stajich J.E."/>
            <person name="Selbmann L."/>
        </authorList>
    </citation>
    <scope>NUCLEOTIDE SEQUENCE</scope>
    <source>
        <strain evidence="1">CCFEE 5737</strain>
    </source>
</reference>
<protein>
    <submittedName>
        <fullName evidence="1">Uncharacterized protein</fullName>
    </submittedName>
</protein>